<dbReference type="GO" id="GO:0004519">
    <property type="term" value="F:endonuclease activity"/>
    <property type="evidence" value="ECO:0007669"/>
    <property type="project" value="UniProtKB-KW"/>
</dbReference>
<reference evidence="8 9" key="1">
    <citation type="submission" date="2020-08" db="EMBL/GenBank/DDBJ databases">
        <title>The genome sequence of type strain Novosphingobium flavum NBRC 111647.</title>
        <authorList>
            <person name="Liu Y."/>
        </authorList>
    </citation>
    <scope>NUCLEOTIDE SEQUENCE [LARGE SCALE GENOMIC DNA]</scope>
    <source>
        <strain evidence="8 9">NBRC 111647</strain>
    </source>
</reference>
<dbReference type="Pfam" id="PF04471">
    <property type="entry name" value="Mrr_cat"/>
    <property type="match status" value="1"/>
</dbReference>
<dbReference type="InterPro" id="IPR029063">
    <property type="entry name" value="SAM-dependent_MTases_sf"/>
</dbReference>
<dbReference type="Gene3D" id="3.40.50.150">
    <property type="entry name" value="Vaccinia Virus protein VP39"/>
    <property type="match status" value="1"/>
</dbReference>
<comment type="catalytic activity">
    <reaction evidence="5">
        <text>a 2'-deoxyadenosine in DNA + S-adenosyl-L-methionine = an N(6)-methyl-2'-deoxyadenosine in DNA + S-adenosyl-L-homocysteine + H(+)</text>
        <dbReference type="Rhea" id="RHEA:15197"/>
        <dbReference type="Rhea" id="RHEA-COMP:12418"/>
        <dbReference type="Rhea" id="RHEA-COMP:12419"/>
        <dbReference type="ChEBI" id="CHEBI:15378"/>
        <dbReference type="ChEBI" id="CHEBI:57856"/>
        <dbReference type="ChEBI" id="CHEBI:59789"/>
        <dbReference type="ChEBI" id="CHEBI:90615"/>
        <dbReference type="ChEBI" id="CHEBI:90616"/>
        <dbReference type="EC" id="2.1.1.72"/>
    </reaction>
</comment>
<dbReference type="Pfam" id="PF01555">
    <property type="entry name" value="N6_N4_Mtase"/>
    <property type="match status" value="1"/>
</dbReference>
<dbReference type="Proteomes" id="UP000566813">
    <property type="component" value="Unassembled WGS sequence"/>
</dbReference>
<keyword evidence="8" id="KW-0540">Nuclease</keyword>
<dbReference type="GO" id="GO:0032259">
    <property type="term" value="P:methylation"/>
    <property type="evidence" value="ECO:0007669"/>
    <property type="project" value="UniProtKB-KW"/>
</dbReference>
<dbReference type="GO" id="GO:0008170">
    <property type="term" value="F:N-methyltransferase activity"/>
    <property type="evidence" value="ECO:0007669"/>
    <property type="project" value="InterPro"/>
</dbReference>
<evidence type="ECO:0000256" key="3">
    <source>
        <dbReference type="ARBA" id="ARBA00022603"/>
    </source>
</evidence>
<evidence type="ECO:0000256" key="1">
    <source>
        <dbReference type="ARBA" id="ARBA00006594"/>
    </source>
</evidence>
<dbReference type="EMBL" id="JACLAW010000002">
    <property type="protein sequence ID" value="MBC2664311.1"/>
    <property type="molecule type" value="Genomic_DNA"/>
</dbReference>
<dbReference type="PRINTS" id="PR00508">
    <property type="entry name" value="S21N4MTFRASE"/>
</dbReference>
<dbReference type="InterPro" id="IPR007560">
    <property type="entry name" value="Restrct_endonuc_IV_Mrr"/>
</dbReference>
<feature type="domain" description="Restriction endonuclease type IV Mrr" evidence="7">
    <location>
        <begin position="403"/>
        <end position="495"/>
    </location>
</feature>
<dbReference type="PROSITE" id="PS00092">
    <property type="entry name" value="N6_MTASE"/>
    <property type="match status" value="1"/>
</dbReference>
<feature type="domain" description="DNA methylase N-4/N-6" evidence="6">
    <location>
        <begin position="22"/>
        <end position="358"/>
    </location>
</feature>
<keyword evidence="9" id="KW-1185">Reference proteome</keyword>
<evidence type="ECO:0000259" key="6">
    <source>
        <dbReference type="Pfam" id="PF01555"/>
    </source>
</evidence>
<dbReference type="GO" id="GO:0009007">
    <property type="term" value="F:site-specific DNA-methyltransferase (adenine-specific) activity"/>
    <property type="evidence" value="ECO:0007669"/>
    <property type="project" value="UniProtKB-EC"/>
</dbReference>
<dbReference type="InterPro" id="IPR001091">
    <property type="entry name" value="RM_Methyltransferase"/>
</dbReference>
<accession>A0A7X1FP00</accession>
<keyword evidence="8" id="KW-0255">Endonuclease</keyword>
<evidence type="ECO:0000256" key="5">
    <source>
        <dbReference type="ARBA" id="ARBA00047942"/>
    </source>
</evidence>
<proteinExistence type="inferred from homology"/>
<dbReference type="PANTHER" id="PTHR13370">
    <property type="entry name" value="RNA METHYLASE-RELATED"/>
    <property type="match status" value="1"/>
</dbReference>
<dbReference type="EC" id="2.1.1.72" evidence="2"/>
<dbReference type="AlphaFoldDB" id="A0A7X1FP00"/>
<protein>
    <recommendedName>
        <fullName evidence="2">site-specific DNA-methyltransferase (adenine-specific)</fullName>
        <ecNumber evidence="2">2.1.1.72</ecNumber>
    </recommendedName>
</protein>
<dbReference type="GO" id="GO:0009307">
    <property type="term" value="P:DNA restriction-modification system"/>
    <property type="evidence" value="ECO:0007669"/>
    <property type="project" value="InterPro"/>
</dbReference>
<keyword evidence="3" id="KW-0489">Methyltransferase</keyword>
<gene>
    <name evidence="8" type="ORF">H7F51_02130</name>
</gene>
<evidence type="ECO:0000256" key="4">
    <source>
        <dbReference type="ARBA" id="ARBA00022679"/>
    </source>
</evidence>
<evidence type="ECO:0000313" key="8">
    <source>
        <dbReference type="EMBL" id="MBC2664311.1"/>
    </source>
</evidence>
<dbReference type="PANTHER" id="PTHR13370:SF3">
    <property type="entry name" value="TRNA (GUANINE(10)-N2)-METHYLTRANSFERASE HOMOLOG"/>
    <property type="match status" value="1"/>
</dbReference>
<dbReference type="InterPro" id="IPR002052">
    <property type="entry name" value="DNA_methylase_N6_adenine_CS"/>
</dbReference>
<evidence type="ECO:0000313" key="9">
    <source>
        <dbReference type="Proteomes" id="UP000566813"/>
    </source>
</evidence>
<dbReference type="RefSeq" id="WP_185662577.1">
    <property type="nucleotide sequence ID" value="NZ_JACLAW010000002.1"/>
</dbReference>
<sequence length="568" mass="63269">MNRLYFGDNLEVLQSSIPDNSVDLIYLDPPFNSKAQYNAIFKTHAGRAAQSQAEAFMDTWAWGAEAARAYDVVLGSGSGASRILKALRDCLGESDLMAYLAMMAARLADLHRVLKPNGSLYLHCDQNAGHYLKVMLDGVFGPRAFKSEITWKRSSSHGNVARNYGSLTDSIYFYAKGERHTWNQQFAPLSQTYVARKFGNRDQDGRQWQSVSLRNPSVRPNLQFPFTASNEVTYFPHPNGWAVGRERLEAYDRDGRLHFPSREGGQLRLKQYLDERPGTKLQNLWDDIPAINSQAQERLGYPTQKPLALLERIIRASSNEGDVVLDPFCGCGTTIHAAQSLNRKWLGIDVTHYAISVIEDRLKRHFPDAKFEVEGRPRDLDDAYALAARNKYQFQWWANWMLGAQAYKQKKGPDGGIDGLIYFHNGAGRTGTVVISVKGGLNLGPEMVRSLGHVVERENAELGVLVTLGDPTPGMIREAASSPLIGTPLVRRQKLQIVTAKELIEGSGTLDLPEPIHVTHGGAPRRRARAVARDLRQLSLPLVVHGGLKGTDVTDERVFLDPRVRAEG</sequence>
<evidence type="ECO:0000256" key="2">
    <source>
        <dbReference type="ARBA" id="ARBA00011900"/>
    </source>
</evidence>
<evidence type="ECO:0000259" key="7">
    <source>
        <dbReference type="Pfam" id="PF04471"/>
    </source>
</evidence>
<dbReference type="GO" id="GO:0005737">
    <property type="term" value="C:cytoplasm"/>
    <property type="evidence" value="ECO:0007669"/>
    <property type="project" value="TreeGrafter"/>
</dbReference>
<keyword evidence="4" id="KW-0808">Transferase</keyword>
<comment type="caution">
    <text evidence="8">The sequence shown here is derived from an EMBL/GenBank/DDBJ whole genome shotgun (WGS) entry which is preliminary data.</text>
</comment>
<dbReference type="SUPFAM" id="SSF53335">
    <property type="entry name" value="S-adenosyl-L-methionine-dependent methyltransferases"/>
    <property type="match status" value="1"/>
</dbReference>
<keyword evidence="8" id="KW-0378">Hydrolase</keyword>
<dbReference type="InterPro" id="IPR002941">
    <property type="entry name" value="DNA_methylase_N4/N6"/>
</dbReference>
<dbReference type="GO" id="GO:0003677">
    <property type="term" value="F:DNA binding"/>
    <property type="evidence" value="ECO:0007669"/>
    <property type="project" value="InterPro"/>
</dbReference>
<name>A0A7X1FP00_9SPHN</name>
<comment type="similarity">
    <text evidence="1">Belongs to the N(4)/N(6)-methyltransferase family.</text>
</comment>
<organism evidence="8 9">
    <name type="scientific">Novosphingobium flavum</name>
    <dbReference type="NCBI Taxonomy" id="1778672"/>
    <lineage>
        <taxon>Bacteria</taxon>
        <taxon>Pseudomonadati</taxon>
        <taxon>Pseudomonadota</taxon>
        <taxon>Alphaproteobacteria</taxon>
        <taxon>Sphingomonadales</taxon>
        <taxon>Sphingomonadaceae</taxon>
        <taxon>Novosphingobium</taxon>
    </lineage>
</organism>